<dbReference type="AlphaFoldDB" id="A0A5C6LJW6"/>
<name>A0A5C6LJW6_9BACT</name>
<dbReference type="EMBL" id="VOHS01000043">
    <property type="protein sequence ID" value="TWV95065.1"/>
    <property type="molecule type" value="Genomic_DNA"/>
</dbReference>
<dbReference type="RefSeq" id="WP_146307653.1">
    <property type="nucleotide sequence ID" value="NZ_VOHS01000043.1"/>
</dbReference>
<sequence>MKTIFITGASSGIGKATAKFFQSKGWRVIATMRSPEKETELTQLENVSLLPLDVTDLTQIQTCVNEAIQRAKIDVVFNNAGHGLYGPLETYSDEQITGLINTNLIAVIRITQAFIPYFRQQGGGIFIATSSMGGMTAFPFSAMYHAAKWGLEGFSESMYFELSKFNIGIKNILPGGVRTDYVGRSMAYGTKTIAAYQPVMDKVEKVMGNLMLPENLTPPEIIAETVFEAATDGKDQLRYVAGEDGKQLYETRLSMGSEAFRQHFDKVFFGHDL</sequence>
<dbReference type="InterPro" id="IPR051911">
    <property type="entry name" value="SDR_oxidoreductase"/>
</dbReference>
<evidence type="ECO:0000256" key="1">
    <source>
        <dbReference type="ARBA" id="ARBA00006484"/>
    </source>
</evidence>
<keyword evidence="2" id="KW-0560">Oxidoreductase</keyword>
<dbReference type="GO" id="GO:0016491">
    <property type="term" value="F:oxidoreductase activity"/>
    <property type="evidence" value="ECO:0007669"/>
    <property type="project" value="UniProtKB-KW"/>
</dbReference>
<dbReference type="PRINTS" id="PR00080">
    <property type="entry name" value="SDRFAMILY"/>
</dbReference>
<dbReference type="PANTHER" id="PTHR43976:SF16">
    <property type="entry name" value="SHORT-CHAIN DEHYDROGENASE_REDUCTASE FAMILY PROTEIN"/>
    <property type="match status" value="1"/>
</dbReference>
<evidence type="ECO:0000313" key="5">
    <source>
        <dbReference type="Proteomes" id="UP000318815"/>
    </source>
</evidence>
<comment type="similarity">
    <text evidence="1 3">Belongs to the short-chain dehydrogenases/reductases (SDR) family.</text>
</comment>
<reference evidence="4 5" key="1">
    <citation type="submission" date="2019-08" db="EMBL/GenBank/DDBJ databases">
        <title>Whole genome sequencing of chitin degrading bacteria Chitinophaga pinensis YS16.</title>
        <authorList>
            <person name="Singh R.P."/>
            <person name="Manchanda G."/>
            <person name="Maurya I.K."/>
            <person name="Joshi N.K."/>
            <person name="Srivastava A.K."/>
        </authorList>
    </citation>
    <scope>NUCLEOTIDE SEQUENCE [LARGE SCALE GENOMIC DNA]</scope>
    <source>
        <strain evidence="4 5">YS-16</strain>
    </source>
</reference>
<dbReference type="InterPro" id="IPR036291">
    <property type="entry name" value="NAD(P)-bd_dom_sf"/>
</dbReference>
<accession>A0A5C6LJW6</accession>
<dbReference type="OrthoDB" id="1235794at2"/>
<dbReference type="Pfam" id="PF00106">
    <property type="entry name" value="adh_short"/>
    <property type="match status" value="1"/>
</dbReference>
<protein>
    <submittedName>
        <fullName evidence="4">SDR family oxidoreductase</fullName>
    </submittedName>
</protein>
<evidence type="ECO:0000313" key="4">
    <source>
        <dbReference type="EMBL" id="TWV95065.1"/>
    </source>
</evidence>
<gene>
    <name evidence="4" type="ORF">FEF09_25035</name>
</gene>
<dbReference type="Proteomes" id="UP000318815">
    <property type="component" value="Unassembled WGS sequence"/>
</dbReference>
<dbReference type="InterPro" id="IPR002347">
    <property type="entry name" value="SDR_fam"/>
</dbReference>
<dbReference type="PRINTS" id="PR00081">
    <property type="entry name" value="GDHRDH"/>
</dbReference>
<proteinExistence type="inferred from homology"/>
<dbReference type="PANTHER" id="PTHR43976">
    <property type="entry name" value="SHORT CHAIN DEHYDROGENASE"/>
    <property type="match status" value="1"/>
</dbReference>
<organism evidence="4 5">
    <name type="scientific">Chitinophaga pinensis</name>
    <dbReference type="NCBI Taxonomy" id="79329"/>
    <lineage>
        <taxon>Bacteria</taxon>
        <taxon>Pseudomonadati</taxon>
        <taxon>Bacteroidota</taxon>
        <taxon>Chitinophagia</taxon>
        <taxon>Chitinophagales</taxon>
        <taxon>Chitinophagaceae</taxon>
        <taxon>Chitinophaga</taxon>
    </lineage>
</organism>
<dbReference type="Gene3D" id="3.40.50.720">
    <property type="entry name" value="NAD(P)-binding Rossmann-like Domain"/>
    <property type="match status" value="1"/>
</dbReference>
<evidence type="ECO:0000256" key="3">
    <source>
        <dbReference type="RuleBase" id="RU000363"/>
    </source>
</evidence>
<dbReference type="SUPFAM" id="SSF51735">
    <property type="entry name" value="NAD(P)-binding Rossmann-fold domains"/>
    <property type="match status" value="1"/>
</dbReference>
<dbReference type="CDD" id="cd05374">
    <property type="entry name" value="17beta-HSD-like_SDR_c"/>
    <property type="match status" value="1"/>
</dbReference>
<evidence type="ECO:0000256" key="2">
    <source>
        <dbReference type="ARBA" id="ARBA00023002"/>
    </source>
</evidence>
<keyword evidence="5" id="KW-1185">Reference proteome</keyword>
<comment type="caution">
    <text evidence="4">The sequence shown here is derived from an EMBL/GenBank/DDBJ whole genome shotgun (WGS) entry which is preliminary data.</text>
</comment>